<accession>A0ABQ5VWX2</accession>
<proteinExistence type="predicted"/>
<feature type="transmembrane region" description="Helical" evidence="1">
    <location>
        <begin position="6"/>
        <end position="31"/>
    </location>
</feature>
<evidence type="ECO:0000256" key="1">
    <source>
        <dbReference type="SAM" id="Phobius"/>
    </source>
</evidence>
<evidence type="ECO:0000313" key="3">
    <source>
        <dbReference type="Proteomes" id="UP001156694"/>
    </source>
</evidence>
<keyword evidence="1" id="KW-1133">Transmembrane helix</keyword>
<name>A0ABQ5VWX2_9RHOB</name>
<dbReference type="EMBL" id="BSNN01000007">
    <property type="protein sequence ID" value="GLQ35933.1"/>
    <property type="molecule type" value="Genomic_DNA"/>
</dbReference>
<keyword evidence="3" id="KW-1185">Reference proteome</keyword>
<organism evidence="2 3">
    <name type="scientific">Amylibacter marinus</name>
    <dbReference type="NCBI Taxonomy" id="1475483"/>
    <lineage>
        <taxon>Bacteria</taxon>
        <taxon>Pseudomonadati</taxon>
        <taxon>Pseudomonadota</taxon>
        <taxon>Alphaproteobacteria</taxon>
        <taxon>Rhodobacterales</taxon>
        <taxon>Paracoccaceae</taxon>
        <taxon>Amylibacter</taxon>
    </lineage>
</organism>
<reference evidence="3" key="1">
    <citation type="journal article" date="2019" name="Int. J. Syst. Evol. Microbiol.">
        <title>The Global Catalogue of Microorganisms (GCM) 10K type strain sequencing project: providing services to taxonomists for standard genome sequencing and annotation.</title>
        <authorList>
            <consortium name="The Broad Institute Genomics Platform"/>
            <consortium name="The Broad Institute Genome Sequencing Center for Infectious Disease"/>
            <person name="Wu L."/>
            <person name="Ma J."/>
        </authorList>
    </citation>
    <scope>NUCLEOTIDE SEQUENCE [LARGE SCALE GENOMIC DNA]</scope>
    <source>
        <strain evidence="3">NBRC 110140</strain>
    </source>
</reference>
<dbReference type="Proteomes" id="UP001156694">
    <property type="component" value="Unassembled WGS sequence"/>
</dbReference>
<sequence>MTLDYVLLLGAIGVPMAIVITRTIDMVALVYNISASLWMLPI</sequence>
<protein>
    <submittedName>
        <fullName evidence="2">Uncharacterized protein</fullName>
    </submittedName>
</protein>
<comment type="caution">
    <text evidence="2">The sequence shown here is derived from an EMBL/GenBank/DDBJ whole genome shotgun (WGS) entry which is preliminary data.</text>
</comment>
<keyword evidence="1" id="KW-0812">Transmembrane</keyword>
<gene>
    <name evidence="2" type="ORF">GCM10007939_22170</name>
</gene>
<keyword evidence="1" id="KW-0472">Membrane</keyword>
<evidence type="ECO:0000313" key="2">
    <source>
        <dbReference type="EMBL" id="GLQ35933.1"/>
    </source>
</evidence>
<dbReference type="RefSeq" id="WP_284379102.1">
    <property type="nucleotide sequence ID" value="NZ_BSNN01000007.1"/>
</dbReference>